<dbReference type="InterPro" id="IPR045857">
    <property type="entry name" value="O16G_dom_2"/>
</dbReference>
<dbReference type="SUPFAM" id="SSF51445">
    <property type="entry name" value="(Trans)glycosidases"/>
    <property type="match status" value="1"/>
</dbReference>
<dbReference type="RefSeq" id="WP_285973726.1">
    <property type="nucleotide sequence ID" value="NZ_CP127294.1"/>
</dbReference>
<dbReference type="InterPro" id="IPR006047">
    <property type="entry name" value="GH13_cat_dom"/>
</dbReference>
<organism evidence="5 6">
    <name type="scientific">Amycolatopsis carbonis</name>
    <dbReference type="NCBI Taxonomy" id="715471"/>
    <lineage>
        <taxon>Bacteria</taxon>
        <taxon>Bacillati</taxon>
        <taxon>Actinomycetota</taxon>
        <taxon>Actinomycetes</taxon>
        <taxon>Pseudonocardiales</taxon>
        <taxon>Pseudonocardiaceae</taxon>
        <taxon>Amycolatopsis</taxon>
    </lineage>
</organism>
<name>A0A9Y2MY76_9PSEU</name>
<keyword evidence="6" id="KW-1185">Reference proteome</keyword>
<dbReference type="Pfam" id="PF00128">
    <property type="entry name" value="Alpha-amylase"/>
    <property type="match status" value="1"/>
</dbReference>
<dbReference type="SMART" id="SM00642">
    <property type="entry name" value="Aamy"/>
    <property type="match status" value="1"/>
</dbReference>
<evidence type="ECO:0000256" key="2">
    <source>
        <dbReference type="ARBA" id="ARBA00023180"/>
    </source>
</evidence>
<evidence type="ECO:0000256" key="3">
    <source>
        <dbReference type="SAM" id="MobiDB-lite"/>
    </source>
</evidence>
<evidence type="ECO:0000313" key="6">
    <source>
        <dbReference type="Proteomes" id="UP001236014"/>
    </source>
</evidence>
<comment type="similarity">
    <text evidence="1">Belongs to the glycosyl hydrolase 13 family.</text>
</comment>
<dbReference type="PANTHER" id="PTHR10357">
    <property type="entry name" value="ALPHA-AMYLASE FAMILY MEMBER"/>
    <property type="match status" value="1"/>
</dbReference>
<dbReference type="CDD" id="cd11332">
    <property type="entry name" value="AmyAc_OligoGlu_TS"/>
    <property type="match status" value="1"/>
</dbReference>
<gene>
    <name evidence="5" type="ORF">QRX50_21630</name>
</gene>
<keyword evidence="5" id="KW-0378">Hydrolase</keyword>
<reference evidence="5 6" key="1">
    <citation type="submission" date="2023-06" db="EMBL/GenBank/DDBJ databases">
        <authorList>
            <person name="Oyuntsetseg B."/>
            <person name="Kim S.B."/>
        </authorList>
    </citation>
    <scope>NUCLEOTIDE SEQUENCE [LARGE SCALE GENOMIC DNA]</scope>
    <source>
        <strain evidence="5 6">2-15</strain>
    </source>
</reference>
<dbReference type="PANTHER" id="PTHR10357:SF179">
    <property type="entry name" value="NEUTRAL AND BASIC AMINO ACID TRANSPORT PROTEIN RBAT"/>
    <property type="match status" value="1"/>
</dbReference>
<dbReference type="AlphaFoldDB" id="A0A9Y2MY76"/>
<evidence type="ECO:0000259" key="4">
    <source>
        <dbReference type="SMART" id="SM00642"/>
    </source>
</evidence>
<feature type="region of interest" description="Disordered" evidence="3">
    <location>
        <begin position="384"/>
        <end position="416"/>
    </location>
</feature>
<feature type="domain" description="Glycosyl hydrolase family 13 catalytic" evidence="4">
    <location>
        <begin position="28"/>
        <end position="407"/>
    </location>
</feature>
<proteinExistence type="inferred from homology"/>
<dbReference type="EMBL" id="CP127294">
    <property type="protein sequence ID" value="WIX83171.1"/>
    <property type="molecule type" value="Genomic_DNA"/>
</dbReference>
<dbReference type="GO" id="GO:0004556">
    <property type="term" value="F:alpha-amylase activity"/>
    <property type="evidence" value="ECO:0007669"/>
    <property type="project" value="TreeGrafter"/>
</dbReference>
<protein>
    <submittedName>
        <fullName evidence="5">Glycoside hydrolase family 13 protein</fullName>
    </submittedName>
</protein>
<dbReference type="InterPro" id="IPR017853">
    <property type="entry name" value="GH"/>
</dbReference>
<evidence type="ECO:0000256" key="1">
    <source>
        <dbReference type="ARBA" id="ARBA00008061"/>
    </source>
</evidence>
<dbReference type="GO" id="GO:0009313">
    <property type="term" value="P:oligosaccharide catabolic process"/>
    <property type="evidence" value="ECO:0007669"/>
    <property type="project" value="TreeGrafter"/>
</dbReference>
<dbReference type="KEGG" id="acab:QRX50_21630"/>
<dbReference type="Gene3D" id="3.90.400.10">
    <property type="entry name" value="Oligo-1,6-glucosidase, Domain 2"/>
    <property type="match status" value="1"/>
</dbReference>
<dbReference type="Proteomes" id="UP001236014">
    <property type="component" value="Chromosome"/>
</dbReference>
<keyword evidence="2" id="KW-0325">Glycoprotein</keyword>
<dbReference type="FunFam" id="3.90.400.10:FF:000001">
    <property type="entry name" value="Maltase A3, isoform A"/>
    <property type="match status" value="1"/>
</dbReference>
<accession>A0A9Y2MY76</accession>
<sequence length="532" mass="59130">MRRGVAGHRRPPEDPPRPAWWADAVFYEVYVRSFADSDADGVGDLEGIRSRLGYLELLGVDALWLTPFYRSPMADHGYDVSDPRDVDPMFGTLGDFDVLLTEAHKRGIKVTVDIVPNHTSNRHSWFKSAMAAAPGSPERDRYVFRDGRGPDGSEPPNNWVSVFGGPAWTRVPDGQWYLHLFAPQQPDLNYANADVRYDLERTLRFWLDRGVDGFRIDVAHGMAKPPGLPDMDPRAAGFGGGEHYDPRFDDDGVHEVHQMIRKVLDEYPDTMAVGEIWVHDDERLARYLRPDELHLAFNFRLVLTHFDADAMRTSIERSLAVPRAAGAPATWTLSNHDVWRTVSRYGGGAAGLRRARAMALVELALPGAVYLYNGEELGLPNVETPPEAMADPRARSQGPQFSRDPERAPIPWEGSLPPFGFSRNPRTWLPMPPEWAGLTAERQLEDASSTLSLYRRAVELRKTQAAFRVGDELEWYGAPAGCFAFRRGGKGGLICALNTSASSIALPPGELLLSSSPLVDGRLPPDSAAWLV</sequence>
<evidence type="ECO:0000313" key="5">
    <source>
        <dbReference type="EMBL" id="WIX83171.1"/>
    </source>
</evidence>
<dbReference type="Gene3D" id="3.20.20.80">
    <property type="entry name" value="Glycosidases"/>
    <property type="match status" value="1"/>
</dbReference>